<dbReference type="NCBIfam" id="TIGR01439">
    <property type="entry name" value="lp_hng_hel_AbrB"/>
    <property type="match status" value="1"/>
</dbReference>
<dbReference type="InterPro" id="IPR007159">
    <property type="entry name" value="SpoVT-AbrB_dom"/>
</dbReference>
<dbReference type="GO" id="GO:0003677">
    <property type="term" value="F:DNA binding"/>
    <property type="evidence" value="ECO:0007669"/>
    <property type="project" value="UniProtKB-UniRule"/>
</dbReference>
<evidence type="ECO:0000256" key="2">
    <source>
        <dbReference type="SAM" id="MobiDB-lite"/>
    </source>
</evidence>
<sequence length="86" mass="10010">MKLAQSRVTAQGQISVPAEVRKRLELVPGSILEWDAEGDRITVRRVGRHSFEDLHRALFSREPQPRSLEDLKEGIKQRMRARHARR</sequence>
<feature type="region of interest" description="Disordered" evidence="2">
    <location>
        <begin position="63"/>
        <end position="86"/>
    </location>
</feature>
<dbReference type="Gene3D" id="2.10.260.10">
    <property type="match status" value="1"/>
</dbReference>
<feature type="compositionally biased region" description="Basic and acidic residues" evidence="2">
    <location>
        <begin position="63"/>
        <end position="76"/>
    </location>
</feature>
<feature type="compositionally biased region" description="Basic residues" evidence="2">
    <location>
        <begin position="77"/>
        <end position="86"/>
    </location>
</feature>
<proteinExistence type="predicted"/>
<gene>
    <name evidence="4" type="ORF">BE15_23875</name>
</gene>
<feature type="domain" description="SpoVT-AbrB" evidence="3">
    <location>
        <begin position="3"/>
        <end position="48"/>
    </location>
</feature>
<dbReference type="Pfam" id="PF04014">
    <property type="entry name" value="MazE_antitoxin"/>
    <property type="match status" value="1"/>
</dbReference>
<evidence type="ECO:0000313" key="4">
    <source>
        <dbReference type="EMBL" id="KYF69854.1"/>
    </source>
</evidence>
<evidence type="ECO:0000313" key="5">
    <source>
        <dbReference type="Proteomes" id="UP000075260"/>
    </source>
</evidence>
<dbReference type="AlphaFoldDB" id="A0A150QPI5"/>
<dbReference type="EMBL" id="JEMA01000444">
    <property type="protein sequence ID" value="KYF69854.1"/>
    <property type="molecule type" value="Genomic_DNA"/>
</dbReference>
<dbReference type="InterPro" id="IPR037914">
    <property type="entry name" value="SpoVT-AbrB_sf"/>
</dbReference>
<dbReference type="Proteomes" id="UP000075260">
    <property type="component" value="Unassembled WGS sequence"/>
</dbReference>
<dbReference type="OrthoDB" id="9809003at2"/>
<name>A0A150QPI5_SORCE</name>
<dbReference type="PROSITE" id="PS51740">
    <property type="entry name" value="SPOVT_ABRB"/>
    <property type="match status" value="1"/>
</dbReference>
<comment type="caution">
    <text evidence="4">The sequence shown here is derived from an EMBL/GenBank/DDBJ whole genome shotgun (WGS) entry which is preliminary data.</text>
</comment>
<evidence type="ECO:0000256" key="1">
    <source>
        <dbReference type="PROSITE-ProRule" id="PRU01076"/>
    </source>
</evidence>
<keyword evidence="1" id="KW-0238">DNA-binding</keyword>
<dbReference type="SUPFAM" id="SSF89447">
    <property type="entry name" value="AbrB/MazE/MraZ-like"/>
    <property type="match status" value="1"/>
</dbReference>
<reference evidence="4 5" key="1">
    <citation type="submission" date="2014-02" db="EMBL/GenBank/DDBJ databases">
        <title>The small core and large imbalanced accessory genome model reveals a collaborative survival strategy of Sorangium cellulosum strains in nature.</title>
        <authorList>
            <person name="Han K."/>
            <person name="Peng R."/>
            <person name="Blom J."/>
            <person name="Li Y.-Z."/>
        </authorList>
    </citation>
    <scope>NUCLEOTIDE SEQUENCE [LARGE SCALE GENOMIC DNA]</scope>
    <source>
        <strain evidence="4 5">So0008-312</strain>
    </source>
</reference>
<dbReference type="RefSeq" id="WP_061608071.1">
    <property type="nucleotide sequence ID" value="NZ_JEMA01000444.1"/>
</dbReference>
<organism evidence="4 5">
    <name type="scientific">Sorangium cellulosum</name>
    <name type="common">Polyangium cellulosum</name>
    <dbReference type="NCBI Taxonomy" id="56"/>
    <lineage>
        <taxon>Bacteria</taxon>
        <taxon>Pseudomonadati</taxon>
        <taxon>Myxococcota</taxon>
        <taxon>Polyangia</taxon>
        <taxon>Polyangiales</taxon>
        <taxon>Polyangiaceae</taxon>
        <taxon>Sorangium</taxon>
    </lineage>
</organism>
<protein>
    <recommendedName>
        <fullName evidence="3">SpoVT-AbrB domain-containing protein</fullName>
    </recommendedName>
</protein>
<evidence type="ECO:0000259" key="3">
    <source>
        <dbReference type="PROSITE" id="PS51740"/>
    </source>
</evidence>
<accession>A0A150QPI5</accession>
<dbReference type="SMART" id="SM00966">
    <property type="entry name" value="SpoVT_AbrB"/>
    <property type="match status" value="1"/>
</dbReference>